<dbReference type="GO" id="GO:0008270">
    <property type="term" value="F:zinc ion binding"/>
    <property type="evidence" value="ECO:0007669"/>
    <property type="project" value="UniProtKB-KW"/>
</dbReference>
<feature type="domain" description="RING-type" evidence="7">
    <location>
        <begin position="298"/>
        <end position="355"/>
    </location>
</feature>
<dbReference type="InterPro" id="IPR024766">
    <property type="entry name" value="Znf_RING_H2"/>
</dbReference>
<evidence type="ECO:0000256" key="1">
    <source>
        <dbReference type="ARBA" id="ARBA00004906"/>
    </source>
</evidence>
<dbReference type="PANTHER" id="PTHR45969">
    <property type="entry name" value="RING ZINC FINGER PROTEIN-RELATED"/>
    <property type="match status" value="1"/>
</dbReference>
<reference evidence="8" key="1">
    <citation type="journal article" date="2020" name="Stud. Mycol.">
        <title>101 Dothideomycetes genomes: a test case for predicting lifestyles and emergence of pathogens.</title>
        <authorList>
            <person name="Haridas S."/>
            <person name="Albert R."/>
            <person name="Binder M."/>
            <person name="Bloem J."/>
            <person name="Labutti K."/>
            <person name="Salamov A."/>
            <person name="Andreopoulos B."/>
            <person name="Baker S."/>
            <person name="Barry K."/>
            <person name="Bills G."/>
            <person name="Bluhm B."/>
            <person name="Cannon C."/>
            <person name="Castanera R."/>
            <person name="Culley D."/>
            <person name="Daum C."/>
            <person name="Ezra D."/>
            <person name="Gonzalez J."/>
            <person name="Henrissat B."/>
            <person name="Kuo A."/>
            <person name="Liang C."/>
            <person name="Lipzen A."/>
            <person name="Lutzoni F."/>
            <person name="Magnuson J."/>
            <person name="Mondo S."/>
            <person name="Nolan M."/>
            <person name="Ohm R."/>
            <person name="Pangilinan J."/>
            <person name="Park H.-J."/>
            <person name="Ramirez L."/>
            <person name="Alfaro M."/>
            <person name="Sun H."/>
            <person name="Tritt A."/>
            <person name="Yoshinaga Y."/>
            <person name="Zwiers L.-H."/>
            <person name="Turgeon B."/>
            <person name="Goodwin S."/>
            <person name="Spatafora J."/>
            <person name="Crous P."/>
            <person name="Grigoriev I."/>
        </authorList>
    </citation>
    <scope>NUCLEOTIDE SEQUENCE</scope>
    <source>
        <strain evidence="8">CBS 119687</strain>
    </source>
</reference>
<sequence>MGPLPDQETFLIRQVGVCLRSDPAPSGSCSLCKKSYLDRKLRTIQLPDCKHYVHQECLLSHFRIRDQEWEVCPVCDIALCQRTLADRIDTDREAIFDRQFTEFKNAVSIEFPQRSEMAYCWSDEEVAATQLRLLKDYVDVHAEELFRTWRSKRTEPDWFAMVVKPVVELFRGWNIPTRRSKYFADREAFLKVIVWAELVRLMNTTRAAVRHRHGEGEPFPQLTGLHRWFMRTKGRYEDEKKKWRKDRNGVLLCDMIQDEATTPSGLPNSELPNQKEFLAHEIVPSRDDTVLPPAETACGVCLEELTEPVSHSNITTVDESEVVFLDPCQHFFHRACIVNWHTSTRPERDTCPICRRVLFQADALTTEQIQHLVEDIYHDHGVRPLGPYREPGPNERLVEWGQYVLASEAERAVRQEINRVVTSGGQHDWMKVCRELRDSMLGINGTLRPAFEPYRDTVVLRLHAIPMFFAITAYDDAIQKRAFRKFYYWFSQVNNTRAEVELYNQVALDGLYVLDVRLVATVSAEWLQSQCDKVEKFARIATDLEERRDARSIRGLRERITTWVTRGLFGVLARHRFDVDESSIRRDVGTRSD</sequence>
<dbReference type="UniPathway" id="UPA00143"/>
<keyword evidence="3 6" id="KW-0863">Zinc-finger</keyword>
<keyword evidence="9" id="KW-1185">Reference proteome</keyword>
<accession>A0A6A6AKT9</accession>
<name>A0A6A6AKT9_9PLEO</name>
<evidence type="ECO:0000256" key="3">
    <source>
        <dbReference type="ARBA" id="ARBA00022771"/>
    </source>
</evidence>
<dbReference type="SMART" id="SM00184">
    <property type="entry name" value="RING"/>
    <property type="match status" value="2"/>
</dbReference>
<evidence type="ECO:0000256" key="5">
    <source>
        <dbReference type="ARBA" id="ARBA00022833"/>
    </source>
</evidence>
<dbReference type="Gene3D" id="3.30.40.10">
    <property type="entry name" value="Zinc/RING finger domain, C3HC4 (zinc finger)"/>
    <property type="match status" value="2"/>
</dbReference>
<dbReference type="Proteomes" id="UP000799771">
    <property type="component" value="Unassembled WGS sequence"/>
</dbReference>
<dbReference type="CDD" id="cd16448">
    <property type="entry name" value="RING-H2"/>
    <property type="match status" value="1"/>
</dbReference>
<dbReference type="GO" id="GO:0016567">
    <property type="term" value="P:protein ubiquitination"/>
    <property type="evidence" value="ECO:0007669"/>
    <property type="project" value="UniProtKB-UniPathway"/>
</dbReference>
<evidence type="ECO:0000313" key="9">
    <source>
        <dbReference type="Proteomes" id="UP000799771"/>
    </source>
</evidence>
<dbReference type="AlphaFoldDB" id="A0A6A6AKT9"/>
<dbReference type="PROSITE" id="PS50089">
    <property type="entry name" value="ZF_RING_2"/>
    <property type="match status" value="2"/>
</dbReference>
<evidence type="ECO:0000259" key="7">
    <source>
        <dbReference type="PROSITE" id="PS50089"/>
    </source>
</evidence>
<feature type="domain" description="RING-type" evidence="7">
    <location>
        <begin position="29"/>
        <end position="76"/>
    </location>
</feature>
<dbReference type="Pfam" id="PF12678">
    <property type="entry name" value="zf-rbx1"/>
    <property type="match status" value="1"/>
</dbReference>
<gene>
    <name evidence="8" type="ORF">P153DRAFT_416055</name>
</gene>
<dbReference type="OrthoDB" id="8062037at2759"/>
<dbReference type="InterPro" id="IPR013083">
    <property type="entry name" value="Znf_RING/FYVE/PHD"/>
</dbReference>
<comment type="pathway">
    <text evidence="1">Protein modification; protein ubiquitination.</text>
</comment>
<evidence type="ECO:0000256" key="4">
    <source>
        <dbReference type="ARBA" id="ARBA00022786"/>
    </source>
</evidence>
<dbReference type="RefSeq" id="XP_033526827.1">
    <property type="nucleotide sequence ID" value="XM_033672144.1"/>
</dbReference>
<keyword evidence="2" id="KW-0479">Metal-binding</keyword>
<evidence type="ECO:0000256" key="2">
    <source>
        <dbReference type="ARBA" id="ARBA00022723"/>
    </source>
</evidence>
<dbReference type="InterPro" id="IPR001841">
    <property type="entry name" value="Znf_RING"/>
</dbReference>
<proteinExistence type="predicted"/>
<dbReference type="GO" id="GO:0061630">
    <property type="term" value="F:ubiquitin protein ligase activity"/>
    <property type="evidence" value="ECO:0007669"/>
    <property type="project" value="TreeGrafter"/>
</dbReference>
<dbReference type="EMBL" id="ML977501">
    <property type="protein sequence ID" value="KAF2132440.1"/>
    <property type="molecule type" value="Genomic_DNA"/>
</dbReference>
<dbReference type="GeneID" id="54412576"/>
<evidence type="ECO:0000256" key="6">
    <source>
        <dbReference type="PROSITE-ProRule" id="PRU00175"/>
    </source>
</evidence>
<evidence type="ECO:0000313" key="8">
    <source>
        <dbReference type="EMBL" id="KAF2132440.1"/>
    </source>
</evidence>
<protein>
    <recommendedName>
        <fullName evidence="7">RING-type domain-containing protein</fullName>
    </recommendedName>
</protein>
<dbReference type="PANTHER" id="PTHR45969:SF69">
    <property type="entry name" value="FINGER DOMAIN PROTEIN, PUTATIVE (AFU_ORTHOLOGUE AFUA_3G12190)-RELATED"/>
    <property type="match status" value="1"/>
</dbReference>
<keyword evidence="5" id="KW-0862">Zinc</keyword>
<dbReference type="GO" id="GO:0051603">
    <property type="term" value="P:proteolysis involved in protein catabolic process"/>
    <property type="evidence" value="ECO:0007669"/>
    <property type="project" value="UniProtKB-ARBA"/>
</dbReference>
<organism evidence="8 9">
    <name type="scientific">Dothidotthia symphoricarpi CBS 119687</name>
    <dbReference type="NCBI Taxonomy" id="1392245"/>
    <lineage>
        <taxon>Eukaryota</taxon>
        <taxon>Fungi</taxon>
        <taxon>Dikarya</taxon>
        <taxon>Ascomycota</taxon>
        <taxon>Pezizomycotina</taxon>
        <taxon>Dothideomycetes</taxon>
        <taxon>Pleosporomycetidae</taxon>
        <taxon>Pleosporales</taxon>
        <taxon>Dothidotthiaceae</taxon>
        <taxon>Dothidotthia</taxon>
    </lineage>
</organism>
<dbReference type="SUPFAM" id="SSF57850">
    <property type="entry name" value="RING/U-box"/>
    <property type="match status" value="2"/>
</dbReference>
<keyword evidence="4" id="KW-0833">Ubl conjugation pathway</keyword>